<reference evidence="3 4" key="1">
    <citation type="submission" date="2014-04" db="EMBL/GenBank/DDBJ databases">
        <authorList>
            <consortium name="DOE Joint Genome Institute"/>
            <person name="Kuo A."/>
            <person name="Girlanda M."/>
            <person name="Perotto S."/>
            <person name="Kohler A."/>
            <person name="Nagy L.G."/>
            <person name="Floudas D."/>
            <person name="Copeland A."/>
            <person name="Barry K.W."/>
            <person name="Cichocki N."/>
            <person name="Veneault-Fourrey C."/>
            <person name="LaButti K."/>
            <person name="Lindquist E.A."/>
            <person name="Lipzen A."/>
            <person name="Lundell T."/>
            <person name="Morin E."/>
            <person name="Murat C."/>
            <person name="Sun H."/>
            <person name="Tunlid A."/>
            <person name="Henrissat B."/>
            <person name="Grigoriev I.V."/>
            <person name="Hibbett D.S."/>
            <person name="Martin F."/>
            <person name="Nordberg H.P."/>
            <person name="Cantor M.N."/>
            <person name="Hua S.X."/>
        </authorList>
    </citation>
    <scope>NUCLEOTIDE SEQUENCE [LARGE SCALE GENOMIC DNA]</scope>
    <source>
        <strain evidence="3 4">MUT 4182</strain>
    </source>
</reference>
<organism evidence="3 4">
    <name type="scientific">Tulasnella calospora MUT 4182</name>
    <dbReference type="NCBI Taxonomy" id="1051891"/>
    <lineage>
        <taxon>Eukaryota</taxon>
        <taxon>Fungi</taxon>
        <taxon>Dikarya</taxon>
        <taxon>Basidiomycota</taxon>
        <taxon>Agaricomycotina</taxon>
        <taxon>Agaricomycetes</taxon>
        <taxon>Cantharellales</taxon>
        <taxon>Tulasnellaceae</taxon>
        <taxon>Tulasnella</taxon>
    </lineage>
</organism>
<keyword evidence="4" id="KW-1185">Reference proteome</keyword>
<evidence type="ECO:0000256" key="1">
    <source>
        <dbReference type="SAM" id="MobiDB-lite"/>
    </source>
</evidence>
<feature type="signal peptide" evidence="2">
    <location>
        <begin position="1"/>
        <end position="18"/>
    </location>
</feature>
<evidence type="ECO:0000313" key="4">
    <source>
        <dbReference type="Proteomes" id="UP000054248"/>
    </source>
</evidence>
<dbReference type="Proteomes" id="UP000054248">
    <property type="component" value="Unassembled WGS sequence"/>
</dbReference>
<keyword evidence="2" id="KW-0732">Signal</keyword>
<gene>
    <name evidence="3" type="ORF">M407DRAFT_16580</name>
</gene>
<evidence type="ECO:0008006" key="5">
    <source>
        <dbReference type="Google" id="ProtNLM"/>
    </source>
</evidence>
<dbReference type="AlphaFoldDB" id="A0A0C3QZ10"/>
<evidence type="ECO:0000256" key="2">
    <source>
        <dbReference type="SAM" id="SignalP"/>
    </source>
</evidence>
<evidence type="ECO:0000313" key="3">
    <source>
        <dbReference type="EMBL" id="KIO34609.1"/>
    </source>
</evidence>
<feature type="region of interest" description="Disordered" evidence="1">
    <location>
        <begin position="66"/>
        <end position="108"/>
    </location>
</feature>
<sequence length="108" mass="11160">MFSKLPLLYLSLVPLVSAAPMRRAGLIGTAYVINNDPSGNSILASNIAEDGTLTFGAVTPAGGIGLHGNNTNPNAGDPLFSQHCVPQPRDPGRGSTQEPNYTSLDLGV</sequence>
<dbReference type="HOGENOM" id="CLU_2198916_0_0_1"/>
<name>A0A0C3QZ10_9AGAM</name>
<dbReference type="EMBL" id="KN822942">
    <property type="protein sequence ID" value="KIO34609.1"/>
    <property type="molecule type" value="Genomic_DNA"/>
</dbReference>
<feature type="chain" id="PRO_5002180869" description="Superoxide dismutase copper/zinc binding domain-containing protein" evidence="2">
    <location>
        <begin position="19"/>
        <end position="108"/>
    </location>
</feature>
<reference evidence="4" key="2">
    <citation type="submission" date="2015-01" db="EMBL/GenBank/DDBJ databases">
        <title>Evolutionary Origins and Diversification of the Mycorrhizal Mutualists.</title>
        <authorList>
            <consortium name="DOE Joint Genome Institute"/>
            <consortium name="Mycorrhizal Genomics Consortium"/>
            <person name="Kohler A."/>
            <person name="Kuo A."/>
            <person name="Nagy L.G."/>
            <person name="Floudas D."/>
            <person name="Copeland A."/>
            <person name="Barry K.W."/>
            <person name="Cichocki N."/>
            <person name="Veneault-Fourrey C."/>
            <person name="LaButti K."/>
            <person name="Lindquist E.A."/>
            <person name="Lipzen A."/>
            <person name="Lundell T."/>
            <person name="Morin E."/>
            <person name="Murat C."/>
            <person name="Riley R."/>
            <person name="Ohm R."/>
            <person name="Sun H."/>
            <person name="Tunlid A."/>
            <person name="Henrissat B."/>
            <person name="Grigoriev I.V."/>
            <person name="Hibbett D.S."/>
            <person name="Martin F."/>
        </authorList>
    </citation>
    <scope>NUCLEOTIDE SEQUENCE [LARGE SCALE GENOMIC DNA]</scope>
    <source>
        <strain evidence="4">MUT 4182</strain>
    </source>
</reference>
<protein>
    <recommendedName>
        <fullName evidence="5">Superoxide dismutase copper/zinc binding domain-containing protein</fullName>
    </recommendedName>
</protein>
<feature type="compositionally biased region" description="Polar residues" evidence="1">
    <location>
        <begin position="94"/>
        <end position="108"/>
    </location>
</feature>
<proteinExistence type="predicted"/>
<dbReference type="OrthoDB" id="10006285at2759"/>
<accession>A0A0C3QZ10</accession>